<dbReference type="Proteomes" id="UP000221504">
    <property type="component" value="Unassembled WGS sequence"/>
</dbReference>
<organism evidence="1 2">
    <name type="scientific">Fusobacterium nucleatum subsp. polymorphum</name>
    <name type="common">Fusobacterium polymorphum</name>
    <dbReference type="NCBI Taxonomy" id="76857"/>
    <lineage>
        <taxon>Bacteria</taxon>
        <taxon>Fusobacteriati</taxon>
        <taxon>Fusobacteriota</taxon>
        <taxon>Fusobacteriia</taxon>
        <taxon>Fusobacteriales</taxon>
        <taxon>Fusobacteriaceae</taxon>
        <taxon>Fusobacterium</taxon>
    </lineage>
</organism>
<accession>A0A2C6BKJ2</accession>
<protein>
    <submittedName>
        <fullName evidence="1">Uncharacterized protein</fullName>
    </submittedName>
</protein>
<dbReference type="RefSeq" id="WP_099011829.1">
    <property type="nucleotide sequence ID" value="NZ_CP077154.1"/>
</dbReference>
<evidence type="ECO:0000313" key="2">
    <source>
        <dbReference type="Proteomes" id="UP000221504"/>
    </source>
</evidence>
<dbReference type="AlphaFoldDB" id="A0A2C6BKJ2"/>
<gene>
    <name evidence="1" type="ORF">CBG52_11325</name>
</gene>
<evidence type="ECO:0000313" key="1">
    <source>
        <dbReference type="EMBL" id="PHI04345.1"/>
    </source>
</evidence>
<reference evidence="1 2" key="1">
    <citation type="submission" date="2017-06" db="EMBL/GenBank/DDBJ databases">
        <title>Draft genome sequence of Fusobacterium nucleatum subsp. polymorphum KCOM 1267 (=ChDC F290).</title>
        <authorList>
            <person name="Kook J.-K."/>
            <person name="Park S.-N."/>
            <person name="Lim Y.K."/>
            <person name="Roh H."/>
        </authorList>
    </citation>
    <scope>NUCLEOTIDE SEQUENCE [LARGE SCALE GENOMIC DNA]</scope>
    <source>
        <strain evidence="2">KCOM 1267(ChDC F290)</strain>
    </source>
</reference>
<sequence length="118" mass="14063">MLVYVSHPNTGEEDKKIVENFIKENLKKYKDVTFISPIHTLDWQYDENTQLSKKMNDHVELLEKCDAIVMKTLKDVMHYPECLLEAGYAKGKAISFVLWDEFDKYMKRFDDDFEEDED</sequence>
<comment type="caution">
    <text evidence="1">The sequence shown here is derived from an EMBL/GenBank/DDBJ whole genome shotgun (WGS) entry which is preliminary data.</text>
</comment>
<proteinExistence type="predicted"/>
<dbReference type="EMBL" id="NIRM01000004">
    <property type="protein sequence ID" value="PHI04345.1"/>
    <property type="molecule type" value="Genomic_DNA"/>
</dbReference>
<name>A0A2C6BKJ2_FUSNP</name>